<accession>A0A5B1M386</accession>
<dbReference type="AlphaFoldDB" id="A0A5B1M386"/>
<reference evidence="1 2" key="1">
    <citation type="submission" date="2019-09" db="EMBL/GenBank/DDBJ databases">
        <title>Nocardioides panacisoli sp. nov., isolated from the soil of a ginseng field.</title>
        <authorList>
            <person name="Cho C."/>
        </authorList>
    </citation>
    <scope>NUCLEOTIDE SEQUENCE [LARGE SCALE GENOMIC DNA]</scope>
    <source>
        <strain evidence="1 2">BN140041</strain>
    </source>
</reference>
<protein>
    <submittedName>
        <fullName evidence="1">Uncharacterized protein</fullName>
    </submittedName>
</protein>
<gene>
    <name evidence="1" type="ORF">F0U47_09555</name>
</gene>
<dbReference type="RefSeq" id="WP_149750039.1">
    <property type="nucleotide sequence ID" value="NZ_VUJW01000003.1"/>
</dbReference>
<evidence type="ECO:0000313" key="1">
    <source>
        <dbReference type="EMBL" id="KAA1427675.1"/>
    </source>
</evidence>
<organism evidence="1 2">
    <name type="scientific">Nocardioides antri</name>
    <dbReference type="NCBI Taxonomy" id="2607659"/>
    <lineage>
        <taxon>Bacteria</taxon>
        <taxon>Bacillati</taxon>
        <taxon>Actinomycetota</taxon>
        <taxon>Actinomycetes</taxon>
        <taxon>Propionibacteriales</taxon>
        <taxon>Nocardioidaceae</taxon>
        <taxon>Nocardioides</taxon>
    </lineage>
</organism>
<keyword evidence="2" id="KW-1185">Reference proteome</keyword>
<dbReference type="EMBL" id="VUJW01000003">
    <property type="protein sequence ID" value="KAA1427675.1"/>
    <property type="molecule type" value="Genomic_DNA"/>
</dbReference>
<comment type="caution">
    <text evidence="1">The sequence shown here is derived from an EMBL/GenBank/DDBJ whole genome shotgun (WGS) entry which is preliminary data.</text>
</comment>
<reference evidence="1 2" key="2">
    <citation type="submission" date="2019-09" db="EMBL/GenBank/DDBJ databases">
        <authorList>
            <person name="Jin C."/>
        </authorList>
    </citation>
    <scope>NUCLEOTIDE SEQUENCE [LARGE SCALE GENOMIC DNA]</scope>
    <source>
        <strain evidence="1 2">BN140041</strain>
    </source>
</reference>
<evidence type="ECO:0000313" key="2">
    <source>
        <dbReference type="Proteomes" id="UP000324351"/>
    </source>
</evidence>
<name>A0A5B1M386_9ACTN</name>
<proteinExistence type="predicted"/>
<sequence length="133" mass="14308">MDAARKSWLITAATSVRTALTAGSLTLLMGLGAVSVLTAPQPPAEHLGLSGQDKATSRLLERNNCSTTGFNPEVIPTTAVIRDAVGRTRLVTFDEGWAVFNNERPGELVAVCLGRERTESSEPTDRTERTRAR</sequence>
<dbReference type="Proteomes" id="UP000324351">
    <property type="component" value="Unassembled WGS sequence"/>
</dbReference>